<keyword evidence="2" id="KW-1185">Reference proteome</keyword>
<organism evidence="1 2">
    <name type="scientific">Nitrosococcus wardiae</name>
    <dbReference type="NCBI Taxonomy" id="1814290"/>
    <lineage>
        <taxon>Bacteria</taxon>
        <taxon>Pseudomonadati</taxon>
        <taxon>Pseudomonadota</taxon>
        <taxon>Gammaproteobacteria</taxon>
        <taxon>Chromatiales</taxon>
        <taxon>Chromatiaceae</taxon>
        <taxon>Nitrosococcus</taxon>
    </lineage>
</organism>
<sequence length="62" mass="7114">MTELVTVICPYCGTQFETLADCSAGNQTYYEDCTLCCHPILFHLRVDENGRLLRLEALREDE</sequence>
<dbReference type="OrthoDB" id="9814566at2"/>
<dbReference type="RefSeq" id="WP_134359572.1">
    <property type="nucleotide sequence ID" value="NZ_CP038033.1"/>
</dbReference>
<dbReference type="AlphaFoldDB" id="A0A4P7C3R8"/>
<proteinExistence type="predicted"/>
<dbReference type="Pfam" id="PF14255">
    <property type="entry name" value="Zn_ribbon_21"/>
    <property type="match status" value="1"/>
</dbReference>
<dbReference type="InterPro" id="IPR017143">
    <property type="entry name" value="UCP037225"/>
</dbReference>
<evidence type="ECO:0000313" key="1">
    <source>
        <dbReference type="EMBL" id="QBQ56327.1"/>
    </source>
</evidence>
<evidence type="ECO:0000313" key="2">
    <source>
        <dbReference type="Proteomes" id="UP000294325"/>
    </source>
</evidence>
<dbReference type="InterPro" id="IPR025990">
    <property type="entry name" value="zinc_ribbon_bacterial"/>
</dbReference>
<dbReference type="EMBL" id="CP038033">
    <property type="protein sequence ID" value="QBQ56327.1"/>
    <property type="molecule type" value="Genomic_DNA"/>
</dbReference>
<name>A0A4P7C3R8_9GAMM</name>
<accession>A0A4P7C3R8</accession>
<reference evidence="1 2" key="1">
    <citation type="submission" date="2019-03" db="EMBL/GenBank/DDBJ databases">
        <title>The genome sequence of Nitrosococcus wardiae strain D1FHST reveals the archetypal metabolic capacity of ammonia-oxidizing Gammaproteobacteria.</title>
        <authorList>
            <person name="Wang L."/>
            <person name="Lim C.K."/>
            <person name="Hanson T.E."/>
            <person name="Dang H."/>
            <person name="Klotz M.G."/>
        </authorList>
    </citation>
    <scope>NUCLEOTIDE SEQUENCE [LARGE SCALE GENOMIC DNA]</scope>
    <source>
        <strain evidence="1 2">D1FHS</strain>
    </source>
</reference>
<protein>
    <submittedName>
        <fullName evidence="1">CPXCG motif-containing cysteine-rich protein</fullName>
    </submittedName>
</protein>
<dbReference type="KEGG" id="nwr:E3U44_18865"/>
<dbReference type="PIRSF" id="PIRSF037225">
    <property type="entry name" value="UCP037225"/>
    <property type="match status" value="1"/>
</dbReference>
<gene>
    <name evidence="1" type="ORF">E3U44_18865</name>
</gene>
<dbReference type="Proteomes" id="UP000294325">
    <property type="component" value="Chromosome"/>
</dbReference>